<proteinExistence type="predicted"/>
<dbReference type="AlphaFoldDB" id="A0A822YLA0"/>
<keyword evidence="1" id="KW-0812">Transmembrane</keyword>
<sequence length="93" mass="11186">MRAKVVKLCYFWDLMWFSLFELRILSSAIFFLLFNAAFWSSFLEKPDFLEKLWRGKIMPACIRVWELEGLMLFEDFSPLDRINGDLCDLFSAW</sequence>
<protein>
    <submittedName>
        <fullName evidence="2">Uncharacterized protein</fullName>
    </submittedName>
</protein>
<evidence type="ECO:0000313" key="2">
    <source>
        <dbReference type="EMBL" id="DAD31686.1"/>
    </source>
</evidence>
<reference evidence="2 3" key="1">
    <citation type="journal article" date="2020" name="Mol. Biol. Evol.">
        <title>Distinct Expression and Methylation Patterns for Genes with Different Fates following a Single Whole-Genome Duplication in Flowering Plants.</title>
        <authorList>
            <person name="Shi T."/>
            <person name="Rahmani R.S."/>
            <person name="Gugger P.F."/>
            <person name="Wang M."/>
            <person name="Li H."/>
            <person name="Zhang Y."/>
            <person name="Li Z."/>
            <person name="Wang Q."/>
            <person name="Van de Peer Y."/>
            <person name="Marchal K."/>
            <person name="Chen J."/>
        </authorList>
    </citation>
    <scope>NUCLEOTIDE SEQUENCE [LARGE SCALE GENOMIC DNA]</scope>
    <source>
        <tissue evidence="2">Leaf</tissue>
    </source>
</reference>
<gene>
    <name evidence="2" type="ORF">HUJ06_010537</name>
</gene>
<accession>A0A822YLA0</accession>
<dbReference type="EMBL" id="DUZY01000003">
    <property type="protein sequence ID" value="DAD31686.1"/>
    <property type="molecule type" value="Genomic_DNA"/>
</dbReference>
<keyword evidence="1" id="KW-1133">Transmembrane helix</keyword>
<keyword evidence="3" id="KW-1185">Reference proteome</keyword>
<organism evidence="2 3">
    <name type="scientific">Nelumbo nucifera</name>
    <name type="common">Sacred lotus</name>
    <dbReference type="NCBI Taxonomy" id="4432"/>
    <lineage>
        <taxon>Eukaryota</taxon>
        <taxon>Viridiplantae</taxon>
        <taxon>Streptophyta</taxon>
        <taxon>Embryophyta</taxon>
        <taxon>Tracheophyta</taxon>
        <taxon>Spermatophyta</taxon>
        <taxon>Magnoliopsida</taxon>
        <taxon>Proteales</taxon>
        <taxon>Nelumbonaceae</taxon>
        <taxon>Nelumbo</taxon>
    </lineage>
</organism>
<evidence type="ECO:0000256" key="1">
    <source>
        <dbReference type="SAM" id="Phobius"/>
    </source>
</evidence>
<evidence type="ECO:0000313" key="3">
    <source>
        <dbReference type="Proteomes" id="UP000607653"/>
    </source>
</evidence>
<dbReference type="Proteomes" id="UP000607653">
    <property type="component" value="Unassembled WGS sequence"/>
</dbReference>
<keyword evidence="1" id="KW-0472">Membrane</keyword>
<feature type="transmembrane region" description="Helical" evidence="1">
    <location>
        <begin position="24"/>
        <end position="43"/>
    </location>
</feature>
<comment type="caution">
    <text evidence="2">The sequence shown here is derived from an EMBL/GenBank/DDBJ whole genome shotgun (WGS) entry which is preliminary data.</text>
</comment>
<name>A0A822YLA0_NELNU</name>